<dbReference type="eggNOG" id="ENOG502TJM8">
    <property type="taxonomic scope" value="Eukaryota"/>
</dbReference>
<sequence>MFSVSWKSANGSYLNESERYFNYWFYSQLFFLVTLTSWHFYFHFFKKEFFVNSTPYFNFFLKLHLFYMYLLCGSLIFSEEVQKCCVMISSGLKLFSFSIEILYLQTNITGTFLIITFLNAIRVVFSIDENITFWKLNIKTNYLFTIIAIIYIIWSHPCNLYDPFVFRFPQTDQNSFVIVSLNSVTSGLTSLLLCYKVLKLKKSGIQPNLQYSCQIIQLISTIAVIESYLIFNTVSALISGYQLTNECTINVNDIFQADIIHFMHFFITFAMEMWYLFDNSRVEPQNSMEIDCETSV</sequence>
<gene>
    <name evidence="2 4" type="ORF">C12D8.20</name>
    <name evidence="2" type="ORF">CELE_C12D8.20</name>
</gene>
<keyword evidence="1" id="KW-1133">Transmembrane helix</keyword>
<feature type="transmembrane region" description="Helical" evidence="1">
    <location>
        <begin position="259"/>
        <end position="277"/>
    </location>
</feature>
<dbReference type="HOGENOM" id="CLU_940832_0_0_1"/>
<dbReference type="Proteomes" id="UP000001940">
    <property type="component" value="Chromosome V"/>
</dbReference>
<reference evidence="2 3" key="1">
    <citation type="journal article" date="1998" name="Science">
        <title>Genome sequence of the nematode C. elegans: a platform for investigating biology.</title>
        <authorList>
            <consortium name="The C. elegans sequencing consortium"/>
            <person name="Sulson J.E."/>
            <person name="Waterston R."/>
        </authorList>
    </citation>
    <scope>NUCLEOTIDE SEQUENCE [LARGE SCALE GENOMIC DNA]</scope>
    <source>
        <strain evidence="2 3">Bristol N2</strain>
    </source>
</reference>
<dbReference type="AGR" id="WB:WBGene00194780"/>
<evidence type="ECO:0000313" key="4">
    <source>
        <dbReference type="WormBase" id="C12D8.20"/>
    </source>
</evidence>
<dbReference type="EMBL" id="BX284605">
    <property type="protein sequence ID" value="CBG22734.1"/>
    <property type="molecule type" value="Genomic_DNA"/>
</dbReference>
<dbReference type="FunCoup" id="C9IY26">
    <property type="interactions" value="171"/>
</dbReference>
<feature type="transmembrane region" description="Helical" evidence="1">
    <location>
        <begin position="56"/>
        <end position="77"/>
    </location>
</feature>
<dbReference type="GeneID" id="13214681"/>
<feature type="transmembrane region" description="Helical" evidence="1">
    <location>
        <begin position="110"/>
        <end position="128"/>
    </location>
</feature>
<feature type="transmembrane region" description="Helical" evidence="1">
    <location>
        <begin position="140"/>
        <end position="156"/>
    </location>
</feature>
<dbReference type="WormBase" id="C12D8.20">
    <property type="protein sequence ID" value="CE44147"/>
    <property type="gene ID" value="WBGene00194780"/>
</dbReference>
<dbReference type="KEGG" id="cel:CELE_C12D8.20"/>
<evidence type="ECO:0000313" key="2">
    <source>
        <dbReference type="EMBL" id="CBG22734.1"/>
    </source>
</evidence>
<dbReference type="OrthoDB" id="10556258at2759"/>
<dbReference type="CTD" id="13214681"/>
<organism evidence="2 3">
    <name type="scientific">Caenorhabditis elegans</name>
    <dbReference type="NCBI Taxonomy" id="6239"/>
    <lineage>
        <taxon>Eukaryota</taxon>
        <taxon>Metazoa</taxon>
        <taxon>Ecdysozoa</taxon>
        <taxon>Nematoda</taxon>
        <taxon>Chromadorea</taxon>
        <taxon>Rhabditida</taxon>
        <taxon>Rhabditina</taxon>
        <taxon>Rhabditomorpha</taxon>
        <taxon>Rhabditoidea</taxon>
        <taxon>Rhabditidae</taxon>
        <taxon>Peloderinae</taxon>
        <taxon>Caenorhabditis</taxon>
    </lineage>
</organism>
<keyword evidence="1" id="KW-0472">Membrane</keyword>
<feature type="transmembrane region" description="Helical" evidence="1">
    <location>
        <begin position="176"/>
        <end position="195"/>
    </location>
</feature>
<protein>
    <submittedName>
        <fullName evidence="2">Uncharacterized protein</fullName>
    </submittedName>
</protein>
<keyword evidence="1" id="KW-0812">Transmembrane</keyword>
<feature type="transmembrane region" description="Helical" evidence="1">
    <location>
        <begin position="215"/>
        <end position="239"/>
    </location>
</feature>
<dbReference type="AlphaFoldDB" id="C9IY26"/>
<dbReference type="OMA" id="TNECTIN"/>
<accession>C9IY26</accession>
<proteinExistence type="predicted"/>
<name>C9IY26_CAEEL</name>
<dbReference type="PaxDb" id="6239-C12D8.20"/>
<dbReference type="InParanoid" id="C9IY26"/>
<dbReference type="RefSeq" id="NP_001256198.1">
    <property type="nucleotide sequence ID" value="NM_001269269.1"/>
</dbReference>
<feature type="transmembrane region" description="Helical" evidence="1">
    <location>
        <begin position="21"/>
        <end position="44"/>
    </location>
</feature>
<keyword evidence="3" id="KW-1185">Reference proteome</keyword>
<evidence type="ECO:0000313" key="3">
    <source>
        <dbReference type="Proteomes" id="UP000001940"/>
    </source>
</evidence>
<evidence type="ECO:0000256" key="1">
    <source>
        <dbReference type="SAM" id="Phobius"/>
    </source>
</evidence>